<dbReference type="RefSeq" id="WP_323337916.1">
    <property type="nucleotide sequence ID" value="NZ_JAYFSI010000028.1"/>
</dbReference>
<comment type="caution">
    <text evidence="2">The sequence shown here is derived from an EMBL/GenBank/DDBJ whole genome shotgun (WGS) entry which is preliminary data.</text>
</comment>
<feature type="region of interest" description="Disordered" evidence="1">
    <location>
        <begin position="77"/>
        <end position="104"/>
    </location>
</feature>
<evidence type="ECO:0000313" key="3">
    <source>
        <dbReference type="Proteomes" id="UP001304298"/>
    </source>
</evidence>
<dbReference type="EMBL" id="JAYFSI010000028">
    <property type="protein sequence ID" value="MEA5367786.1"/>
    <property type="molecule type" value="Genomic_DNA"/>
</dbReference>
<feature type="region of interest" description="Disordered" evidence="1">
    <location>
        <begin position="133"/>
        <end position="166"/>
    </location>
</feature>
<name>A0ABU5RN99_9PSEU</name>
<evidence type="ECO:0000256" key="1">
    <source>
        <dbReference type="SAM" id="MobiDB-lite"/>
    </source>
</evidence>
<sequence length="166" mass="17700">MSIIEERRTEIRAQETIYQIAVSTRTDDDRGEPNTRVMITLEAGGPGGEPVAEGSLDLDLDVAATVADLIADGLLSVGGAGRSPRRRSAGRAAAQQGRPWNEEMDAELESRWVAGESVAEIAAYFERTPGGIRARLPRVGCDPENPGCYLPVPPSKRTDLDGGEPG</sequence>
<proteinExistence type="predicted"/>
<organism evidence="2 3">
    <name type="scientific">Amycolatopsis heterodermiae</name>
    <dbReference type="NCBI Taxonomy" id="3110235"/>
    <lineage>
        <taxon>Bacteria</taxon>
        <taxon>Bacillati</taxon>
        <taxon>Actinomycetota</taxon>
        <taxon>Actinomycetes</taxon>
        <taxon>Pseudonocardiales</taxon>
        <taxon>Pseudonocardiaceae</taxon>
        <taxon>Amycolatopsis</taxon>
    </lineage>
</organism>
<keyword evidence="3" id="KW-1185">Reference proteome</keyword>
<accession>A0ABU5RN99</accession>
<evidence type="ECO:0000313" key="2">
    <source>
        <dbReference type="EMBL" id="MEA5367786.1"/>
    </source>
</evidence>
<reference evidence="2 3" key="1">
    <citation type="submission" date="2023-12" db="EMBL/GenBank/DDBJ databases">
        <title>Amycolatopsis sp. V23-08.</title>
        <authorList>
            <person name="Somphong A."/>
        </authorList>
    </citation>
    <scope>NUCLEOTIDE SEQUENCE [LARGE SCALE GENOMIC DNA]</scope>
    <source>
        <strain evidence="2 3">V23-08</strain>
    </source>
</reference>
<gene>
    <name evidence="2" type="ORF">VA596_50205</name>
</gene>
<protein>
    <submittedName>
        <fullName evidence="2">Helix-turn-helix domain containing protein</fullName>
    </submittedName>
</protein>
<dbReference type="Proteomes" id="UP001304298">
    <property type="component" value="Unassembled WGS sequence"/>
</dbReference>
<feature type="compositionally biased region" description="Low complexity" evidence="1">
    <location>
        <begin position="90"/>
        <end position="99"/>
    </location>
</feature>